<reference evidence="1" key="1">
    <citation type="submission" date="2021-06" db="EMBL/GenBank/DDBJ databases">
        <title>Halomicroarcula sp. F24A a new haloarchaeum isolated from saline soil.</title>
        <authorList>
            <person name="Duran-Viseras A."/>
            <person name="Sanchez-Porro C."/>
            <person name="Ventosa A."/>
        </authorList>
    </citation>
    <scope>NUCLEOTIDE SEQUENCE</scope>
    <source>
        <strain evidence="1">F24A</strain>
    </source>
</reference>
<keyword evidence="2" id="KW-1185">Reference proteome</keyword>
<gene>
    <name evidence="1" type="ORF">EGD98_18720</name>
</gene>
<evidence type="ECO:0000313" key="1">
    <source>
        <dbReference type="EMBL" id="MBX0305681.1"/>
    </source>
</evidence>
<name>A0A8J8C9J5_9EURY</name>
<protein>
    <submittedName>
        <fullName evidence="1">Uncharacterized protein</fullName>
    </submittedName>
</protein>
<dbReference type="Proteomes" id="UP000783863">
    <property type="component" value="Unassembled WGS sequence"/>
</dbReference>
<sequence length="54" mass="5667">MTLLNCAGTVPSLPPSVSAALEGLTGFLGVPVFGVDIAVVGRCWYEVLVEALWF</sequence>
<dbReference type="AlphaFoldDB" id="A0A8J8C9J5"/>
<dbReference type="EMBL" id="RKLQ01000005">
    <property type="protein sequence ID" value="MBX0305681.1"/>
    <property type="molecule type" value="Genomic_DNA"/>
</dbReference>
<dbReference type="RefSeq" id="WP_220589876.1">
    <property type="nucleotide sequence ID" value="NZ_RKLQ01000005.1"/>
</dbReference>
<organism evidence="1 2">
    <name type="scientific">Haloarcula salinisoli</name>
    <dbReference type="NCBI Taxonomy" id="2487746"/>
    <lineage>
        <taxon>Archaea</taxon>
        <taxon>Methanobacteriati</taxon>
        <taxon>Methanobacteriota</taxon>
        <taxon>Stenosarchaea group</taxon>
        <taxon>Halobacteria</taxon>
        <taxon>Halobacteriales</taxon>
        <taxon>Haloarculaceae</taxon>
        <taxon>Haloarcula</taxon>
    </lineage>
</organism>
<evidence type="ECO:0000313" key="2">
    <source>
        <dbReference type="Proteomes" id="UP000783863"/>
    </source>
</evidence>
<accession>A0A8J8C9J5</accession>
<proteinExistence type="predicted"/>
<comment type="caution">
    <text evidence="1">The sequence shown here is derived from an EMBL/GenBank/DDBJ whole genome shotgun (WGS) entry which is preliminary data.</text>
</comment>